<dbReference type="EMBL" id="JABZSQ010000123">
    <property type="protein sequence ID" value="MBF1415329.1"/>
    <property type="molecule type" value="Genomic_DNA"/>
</dbReference>
<dbReference type="Gene3D" id="3.40.50.300">
    <property type="entry name" value="P-loop containing nucleotide triphosphate hydrolases"/>
    <property type="match status" value="1"/>
</dbReference>
<keyword evidence="1" id="KW-0547">Nucleotide-binding</keyword>
<keyword evidence="1" id="KW-0067">ATP-binding</keyword>
<accession>A0A930HYL2</accession>
<proteinExistence type="predicted"/>
<organism evidence="1 2">
    <name type="scientific">Prevotella histicola</name>
    <dbReference type="NCBI Taxonomy" id="470565"/>
    <lineage>
        <taxon>Bacteria</taxon>
        <taxon>Pseudomonadati</taxon>
        <taxon>Bacteroidota</taxon>
        <taxon>Bacteroidia</taxon>
        <taxon>Bacteroidales</taxon>
        <taxon>Prevotellaceae</taxon>
        <taxon>Prevotella</taxon>
    </lineage>
</organism>
<sequence length="201" mass="23122">MLYASCRAEVTARMRTFNATAEYKQHIWDIARWLVSNDSKFGLFLSGNKGNGKTTMVYALKALYAYVHSDSTYTPESKMHELPYTGFRIVTAKELVLLAKAYNNPTKENIQAVGEYKFLRNVEVLCIDDLGAEPRESMNYGDIITAVTDIMMYRYQEQYCTISTSNLSANEISGYYDERFADRLREMAHIINFGNEKSFRN</sequence>
<reference evidence="1" key="1">
    <citation type="submission" date="2020-04" db="EMBL/GenBank/DDBJ databases">
        <title>Deep metagenomics examines the oral microbiome during advanced dental caries in children, revealing novel taxa and co-occurrences with host molecules.</title>
        <authorList>
            <person name="Baker J.L."/>
            <person name="Morton J.T."/>
            <person name="Dinis M."/>
            <person name="Alvarez R."/>
            <person name="Tran N.C."/>
            <person name="Knight R."/>
            <person name="Edlund A."/>
        </authorList>
    </citation>
    <scope>NUCLEOTIDE SEQUENCE</scope>
    <source>
        <strain evidence="1">JCVI_25_bin.9</strain>
    </source>
</reference>
<protein>
    <submittedName>
        <fullName evidence="1">ATP-binding protein</fullName>
    </submittedName>
</protein>
<evidence type="ECO:0000313" key="1">
    <source>
        <dbReference type="EMBL" id="MBF1415329.1"/>
    </source>
</evidence>
<name>A0A930HYL2_9BACT</name>
<comment type="caution">
    <text evidence="1">The sequence shown here is derived from an EMBL/GenBank/DDBJ whole genome shotgun (WGS) entry which is preliminary data.</text>
</comment>
<gene>
    <name evidence="1" type="ORF">HXN33_07085</name>
</gene>
<dbReference type="Proteomes" id="UP000757461">
    <property type="component" value="Unassembled WGS sequence"/>
</dbReference>
<evidence type="ECO:0000313" key="2">
    <source>
        <dbReference type="Proteomes" id="UP000757461"/>
    </source>
</evidence>
<dbReference type="SUPFAM" id="SSF52540">
    <property type="entry name" value="P-loop containing nucleoside triphosphate hydrolases"/>
    <property type="match status" value="1"/>
</dbReference>
<dbReference type="AlphaFoldDB" id="A0A930HYL2"/>
<dbReference type="InterPro" id="IPR027417">
    <property type="entry name" value="P-loop_NTPase"/>
</dbReference>
<dbReference type="GO" id="GO:0005524">
    <property type="term" value="F:ATP binding"/>
    <property type="evidence" value="ECO:0007669"/>
    <property type="project" value="UniProtKB-KW"/>
</dbReference>